<evidence type="ECO:0000313" key="9">
    <source>
        <dbReference type="Proteomes" id="UP001307889"/>
    </source>
</evidence>
<dbReference type="EMBL" id="AP028921">
    <property type="protein sequence ID" value="BET01501.1"/>
    <property type="molecule type" value="Genomic_DNA"/>
</dbReference>
<evidence type="ECO:0000313" key="8">
    <source>
        <dbReference type="EMBL" id="BET01501.1"/>
    </source>
</evidence>
<evidence type="ECO:0000256" key="3">
    <source>
        <dbReference type="ARBA" id="ARBA00022490"/>
    </source>
</evidence>
<feature type="compositionally biased region" description="Gly residues" evidence="6">
    <location>
        <begin position="87"/>
        <end position="98"/>
    </location>
</feature>
<sequence length="447" mass="50261">MTSKPDMEVDPVVSDDAVSLVEKKELSKSAENLAADHRLKKKGKRLVQRLSKEGAGPANGGVQVVQTPRKWKNSRRPRNKFGRGLPKKGGAGGKGVWGKLGSELEEEGDIDRNDPNYDSDSLDNGEIEIVSFIPEPSDEELRKNGEMIIREYYEHGDPHEAILSLQELNISEKSHLLCQLAIELAMDHKPSHREMTSVLISDMYGVILKQKDIAQAFDSLMLNLPDLILDTPDAPVLLGNFLARAIADDCIPPKIIKVLLEKAETDLARQMLTRADTLLSMKHGLVRLDNVWGVGGGIRPVKYLVRQMVLLLREFINSGDVKEATRCLLQLEVPHFHHELVYEAIVLVMESMNVNVEEAMCKLLKAFYEAVIITTDMMEQGFLRVFDDIPDIILDVPLAGTILERFVTLCHREKFISDELVRKMPCRGRKRFVSEGDGGRIKEYIPH</sequence>
<dbReference type="SUPFAM" id="SSF48371">
    <property type="entry name" value="ARM repeat"/>
    <property type="match status" value="2"/>
</dbReference>
<keyword evidence="9" id="KW-1185">Reference proteome</keyword>
<gene>
    <name evidence="8" type="ORF">NTJ_14317</name>
</gene>
<organism evidence="8 9">
    <name type="scientific">Nesidiocoris tenuis</name>
    <dbReference type="NCBI Taxonomy" id="355587"/>
    <lineage>
        <taxon>Eukaryota</taxon>
        <taxon>Metazoa</taxon>
        <taxon>Ecdysozoa</taxon>
        <taxon>Arthropoda</taxon>
        <taxon>Hexapoda</taxon>
        <taxon>Insecta</taxon>
        <taxon>Pterygota</taxon>
        <taxon>Neoptera</taxon>
        <taxon>Paraneoptera</taxon>
        <taxon>Hemiptera</taxon>
        <taxon>Heteroptera</taxon>
        <taxon>Panheteroptera</taxon>
        <taxon>Cimicomorpha</taxon>
        <taxon>Miridae</taxon>
        <taxon>Dicyphina</taxon>
        <taxon>Nesidiocoris</taxon>
    </lineage>
</organism>
<dbReference type="InterPro" id="IPR039778">
    <property type="entry name" value="PDCD4"/>
</dbReference>
<keyword evidence="3" id="KW-0963">Cytoplasm</keyword>
<dbReference type="Proteomes" id="UP001307889">
    <property type="component" value="Chromosome 13"/>
</dbReference>
<evidence type="ECO:0000259" key="7">
    <source>
        <dbReference type="PROSITE" id="PS51366"/>
    </source>
</evidence>
<feature type="compositionally biased region" description="Basic residues" evidence="6">
    <location>
        <begin position="69"/>
        <end position="81"/>
    </location>
</feature>
<dbReference type="InterPro" id="IPR003891">
    <property type="entry name" value="Initiation_fac_eIF4g_MI"/>
</dbReference>
<evidence type="ECO:0000256" key="6">
    <source>
        <dbReference type="SAM" id="MobiDB-lite"/>
    </source>
</evidence>
<dbReference type="Pfam" id="PF02847">
    <property type="entry name" value="MA3"/>
    <property type="match status" value="2"/>
</dbReference>
<comment type="similarity">
    <text evidence="2">Belongs to the PDCD4 family.</text>
</comment>
<dbReference type="PANTHER" id="PTHR12626">
    <property type="entry name" value="PROGRAMMED CELL DEATH 4"/>
    <property type="match status" value="1"/>
</dbReference>
<dbReference type="Gene3D" id="1.25.40.180">
    <property type="match status" value="2"/>
</dbReference>
<proteinExistence type="inferred from homology"/>
<dbReference type="SMART" id="SM00544">
    <property type="entry name" value="MA3"/>
    <property type="match status" value="2"/>
</dbReference>
<accession>A0ABN7BAT7</accession>
<evidence type="ECO:0000256" key="4">
    <source>
        <dbReference type="ARBA" id="ARBA00022737"/>
    </source>
</evidence>
<dbReference type="InterPro" id="IPR016024">
    <property type="entry name" value="ARM-type_fold"/>
</dbReference>
<comment type="subcellular location">
    <subcellularLocation>
        <location evidence="1">Cytoplasm</location>
    </subcellularLocation>
</comment>
<dbReference type="PROSITE" id="PS51366">
    <property type="entry name" value="MI"/>
    <property type="match status" value="2"/>
</dbReference>
<keyword evidence="5" id="KW-0539">Nucleus</keyword>
<evidence type="ECO:0000256" key="2">
    <source>
        <dbReference type="ARBA" id="ARBA00005497"/>
    </source>
</evidence>
<feature type="domain" description="MI" evidence="7">
    <location>
        <begin position="303"/>
        <end position="426"/>
    </location>
</feature>
<evidence type="ECO:0000256" key="1">
    <source>
        <dbReference type="ARBA" id="ARBA00004496"/>
    </source>
</evidence>
<reference evidence="8 9" key="1">
    <citation type="submission" date="2023-09" db="EMBL/GenBank/DDBJ databases">
        <title>Nesidiocoris tenuis whole genome shotgun sequence.</title>
        <authorList>
            <person name="Shibata T."/>
            <person name="Shimoda M."/>
            <person name="Kobayashi T."/>
            <person name="Uehara T."/>
        </authorList>
    </citation>
    <scope>NUCLEOTIDE SEQUENCE [LARGE SCALE GENOMIC DNA]</scope>
    <source>
        <strain evidence="8 9">Japan</strain>
    </source>
</reference>
<name>A0ABN7BAT7_9HEMI</name>
<protein>
    <submittedName>
        <fullName evidence="8">Programmed cell</fullName>
    </submittedName>
</protein>
<feature type="region of interest" description="Disordered" evidence="6">
    <location>
        <begin position="50"/>
        <end position="99"/>
    </location>
</feature>
<evidence type="ECO:0000256" key="5">
    <source>
        <dbReference type="ARBA" id="ARBA00023242"/>
    </source>
</evidence>
<keyword evidence="4" id="KW-0677">Repeat</keyword>
<feature type="domain" description="MI" evidence="7">
    <location>
        <begin position="140"/>
        <end position="261"/>
    </location>
</feature>
<dbReference type="PANTHER" id="PTHR12626:SF0">
    <property type="entry name" value="PROGRAMMED CELL DEATH PROTEIN 4"/>
    <property type="match status" value="1"/>
</dbReference>